<name>A0A4P9WQI6_9FUNG</name>
<reference evidence="3" key="1">
    <citation type="journal article" date="2018" name="Nat. Microbiol.">
        <title>Leveraging single-cell genomics to expand the fungal tree of life.</title>
        <authorList>
            <person name="Ahrendt S.R."/>
            <person name="Quandt C.A."/>
            <person name="Ciobanu D."/>
            <person name="Clum A."/>
            <person name="Salamov A."/>
            <person name="Andreopoulos B."/>
            <person name="Cheng J.F."/>
            <person name="Woyke T."/>
            <person name="Pelin A."/>
            <person name="Henrissat B."/>
            <person name="Reynolds N.K."/>
            <person name="Benny G.L."/>
            <person name="Smith M.E."/>
            <person name="James T.Y."/>
            <person name="Grigoriev I.V."/>
        </authorList>
    </citation>
    <scope>NUCLEOTIDE SEQUENCE [LARGE SCALE GENOMIC DNA]</scope>
</reference>
<dbReference type="AlphaFoldDB" id="A0A4P9WQI6"/>
<evidence type="ECO:0000256" key="1">
    <source>
        <dbReference type="SAM" id="MobiDB-lite"/>
    </source>
</evidence>
<dbReference type="PANTHER" id="PTHR28532">
    <property type="entry name" value="GEO13458P1"/>
    <property type="match status" value="1"/>
</dbReference>
<feature type="region of interest" description="Disordered" evidence="1">
    <location>
        <begin position="1"/>
        <end position="21"/>
    </location>
</feature>
<evidence type="ECO:0008006" key="4">
    <source>
        <dbReference type="Google" id="ProtNLM"/>
    </source>
</evidence>
<organism evidence="2 3">
    <name type="scientific">Blyttiomyces helicus</name>
    <dbReference type="NCBI Taxonomy" id="388810"/>
    <lineage>
        <taxon>Eukaryota</taxon>
        <taxon>Fungi</taxon>
        <taxon>Fungi incertae sedis</taxon>
        <taxon>Chytridiomycota</taxon>
        <taxon>Chytridiomycota incertae sedis</taxon>
        <taxon>Chytridiomycetes</taxon>
        <taxon>Chytridiomycetes incertae sedis</taxon>
        <taxon>Blyttiomyces</taxon>
    </lineage>
</organism>
<accession>A0A4P9WQI6</accession>
<protein>
    <recommendedName>
        <fullName evidence="4">Essential protein Yae1 N-terminal domain-containing protein</fullName>
    </recommendedName>
</protein>
<keyword evidence="3" id="KW-1185">Reference proteome</keyword>
<dbReference type="OrthoDB" id="48036at2759"/>
<evidence type="ECO:0000313" key="2">
    <source>
        <dbReference type="EMBL" id="RKO94078.1"/>
    </source>
</evidence>
<dbReference type="InterPro" id="IPR052436">
    <property type="entry name" value="LTO1_adapter"/>
</dbReference>
<sequence>MATAQKVQQPADGANGEPGNMDHLLHLETMFEELGREDGLRDGAVVGQVEGRVAGVERGYLMAKEAGFYLGVAEMWLQAAERKDGGVVPARAVKSLQTLLTHARAYPTTNIRGGGEHGPLDALDDAVNLDLDPTTALARLRGRCKAVRAMLGPVAAEQRYAEEAAQPEMSF</sequence>
<gene>
    <name evidence="2" type="ORF">BDK51DRAFT_51308</name>
</gene>
<dbReference type="Proteomes" id="UP000269721">
    <property type="component" value="Unassembled WGS sequence"/>
</dbReference>
<dbReference type="EMBL" id="KZ994021">
    <property type="protein sequence ID" value="RKO94078.1"/>
    <property type="molecule type" value="Genomic_DNA"/>
</dbReference>
<dbReference type="PANTHER" id="PTHR28532:SF1">
    <property type="entry name" value="ORAL CANCER OVEREXPRESSED 1"/>
    <property type="match status" value="1"/>
</dbReference>
<evidence type="ECO:0000313" key="3">
    <source>
        <dbReference type="Proteomes" id="UP000269721"/>
    </source>
</evidence>
<proteinExistence type="predicted"/>